<dbReference type="Proteomes" id="UP000075320">
    <property type="component" value="Unassembled WGS sequence"/>
</dbReference>
<dbReference type="SUPFAM" id="SSF63380">
    <property type="entry name" value="Riboflavin synthase domain-like"/>
    <property type="match status" value="1"/>
</dbReference>
<proteinExistence type="inferred from homology"/>
<dbReference type="PANTHER" id="PTHR30157">
    <property type="entry name" value="FERRIC REDUCTASE, NADPH-DEPENDENT"/>
    <property type="match status" value="1"/>
</dbReference>
<dbReference type="Pfam" id="PF08021">
    <property type="entry name" value="FAD_binding_9"/>
    <property type="match status" value="1"/>
</dbReference>
<dbReference type="InterPro" id="IPR007037">
    <property type="entry name" value="SIP_rossman_dom"/>
</dbReference>
<dbReference type="PANTHER" id="PTHR30157:SF0">
    <property type="entry name" value="NADPH-DEPENDENT FERRIC-CHELATE REDUCTASE"/>
    <property type="match status" value="1"/>
</dbReference>
<dbReference type="InterPro" id="IPR017927">
    <property type="entry name" value="FAD-bd_FR_type"/>
</dbReference>
<dbReference type="EMBL" id="LUKE01000001">
    <property type="protein sequence ID" value="KYG66382.1"/>
    <property type="molecule type" value="Genomic_DNA"/>
</dbReference>
<keyword evidence="4" id="KW-1185">Reference proteome</keyword>
<dbReference type="CDD" id="cd06193">
    <property type="entry name" value="siderophore_interacting"/>
    <property type="match status" value="1"/>
</dbReference>
<gene>
    <name evidence="3" type="ORF">AZI86_04830</name>
</gene>
<dbReference type="Gene3D" id="2.40.30.10">
    <property type="entry name" value="Translation factors"/>
    <property type="match status" value="1"/>
</dbReference>
<dbReference type="OrthoDB" id="5290534at2"/>
<evidence type="ECO:0000259" key="2">
    <source>
        <dbReference type="PROSITE" id="PS51384"/>
    </source>
</evidence>
<dbReference type="GO" id="GO:0016491">
    <property type="term" value="F:oxidoreductase activity"/>
    <property type="evidence" value="ECO:0007669"/>
    <property type="project" value="InterPro"/>
</dbReference>
<comment type="caution">
    <text evidence="3">The sequence shown here is derived from an EMBL/GenBank/DDBJ whole genome shotgun (WGS) entry which is preliminary data.</text>
</comment>
<comment type="similarity">
    <text evidence="1">Belongs to the SIP oxidoreductase family.</text>
</comment>
<dbReference type="InterPro" id="IPR039261">
    <property type="entry name" value="FNR_nucleotide-bd"/>
</dbReference>
<dbReference type="InterPro" id="IPR013113">
    <property type="entry name" value="SIP_FAD-bd"/>
</dbReference>
<dbReference type="RefSeq" id="WP_061833947.1">
    <property type="nucleotide sequence ID" value="NZ_LUKE01000001.1"/>
</dbReference>
<evidence type="ECO:0000256" key="1">
    <source>
        <dbReference type="ARBA" id="ARBA00035644"/>
    </source>
</evidence>
<name>A0A150WPG9_BDEBC</name>
<protein>
    <submittedName>
        <fullName evidence="3">NADPH-dependent ferric siderophore reductase</fullName>
    </submittedName>
</protein>
<feature type="domain" description="FAD-binding FR-type" evidence="2">
    <location>
        <begin position="13"/>
        <end position="137"/>
    </location>
</feature>
<evidence type="ECO:0000313" key="4">
    <source>
        <dbReference type="Proteomes" id="UP000075320"/>
    </source>
</evidence>
<dbReference type="AlphaFoldDB" id="A0A150WPG9"/>
<organism evidence="3 4">
    <name type="scientific">Bdellovibrio bacteriovorus</name>
    <dbReference type="NCBI Taxonomy" id="959"/>
    <lineage>
        <taxon>Bacteria</taxon>
        <taxon>Pseudomonadati</taxon>
        <taxon>Bdellovibrionota</taxon>
        <taxon>Bdellovibrionia</taxon>
        <taxon>Bdellovibrionales</taxon>
        <taxon>Pseudobdellovibrionaceae</taxon>
        <taxon>Bdellovibrio</taxon>
    </lineage>
</organism>
<accession>A0A150WPG9</accession>
<dbReference type="InterPro" id="IPR017938">
    <property type="entry name" value="Riboflavin_synthase-like_b-brl"/>
</dbReference>
<evidence type="ECO:0000313" key="3">
    <source>
        <dbReference type="EMBL" id="KYG66382.1"/>
    </source>
</evidence>
<dbReference type="Gene3D" id="3.40.50.80">
    <property type="entry name" value="Nucleotide-binding domain of ferredoxin-NADP reductase (FNR) module"/>
    <property type="match status" value="1"/>
</dbReference>
<dbReference type="PROSITE" id="PS51384">
    <property type="entry name" value="FAD_FR"/>
    <property type="match status" value="1"/>
</dbReference>
<dbReference type="Pfam" id="PF04954">
    <property type="entry name" value="SIP"/>
    <property type="match status" value="1"/>
</dbReference>
<reference evidence="3 4" key="1">
    <citation type="submission" date="2016-03" db="EMBL/GenBank/DDBJ databases">
        <authorList>
            <person name="Ploux O."/>
        </authorList>
    </citation>
    <scope>NUCLEOTIDE SEQUENCE [LARGE SCALE GENOMIC DNA]</scope>
    <source>
        <strain evidence="3 4">R0</strain>
    </source>
</reference>
<sequence>MIEKSTREIQRVMHPLKFRMLSVKKITQVSPRMQRITLTGEDLEGFVSASADDHVKVFFPAPGEDKPVVPSVGPDGPVIPQGAIMRDYTPLRFDPVANELDLEFVLHEEGPGTTWAKNAQVGSVIGVGGPRGSMIVPYDFDWYLMVGDEVAIPSFMRRLTELPVGAKALVMIEVASKDEEREIVSSADMEVIWLHRNGQAAGSTNMLRDMVIKSKFPYGDYFAWVSGESQMVKEIKEILENIKGGNLSWIKATAYWKKQLS</sequence>
<dbReference type="InterPro" id="IPR039374">
    <property type="entry name" value="SIP_fam"/>
</dbReference>